<feature type="signal peptide" evidence="1">
    <location>
        <begin position="1"/>
        <end position="25"/>
    </location>
</feature>
<keyword evidence="3" id="KW-0808">Transferase</keyword>
<dbReference type="EMBL" id="JAAGNX010000003">
    <property type="protein sequence ID" value="NDV63197.1"/>
    <property type="molecule type" value="Genomic_DNA"/>
</dbReference>
<dbReference type="PANTHER" id="PTHR43751">
    <property type="entry name" value="SULFATASE"/>
    <property type="match status" value="1"/>
</dbReference>
<dbReference type="InterPro" id="IPR052701">
    <property type="entry name" value="GAG_Ulvan_Degrading_Sulfatases"/>
</dbReference>
<keyword evidence="4" id="KW-1185">Reference proteome</keyword>
<dbReference type="Pfam" id="PF00884">
    <property type="entry name" value="Sulfatase"/>
    <property type="match status" value="1"/>
</dbReference>
<dbReference type="Proteomes" id="UP000478417">
    <property type="component" value="Unassembled WGS sequence"/>
</dbReference>
<organism evidence="3 4">
    <name type="scientific">Oceanipulchritudo coccoides</name>
    <dbReference type="NCBI Taxonomy" id="2706888"/>
    <lineage>
        <taxon>Bacteria</taxon>
        <taxon>Pseudomonadati</taxon>
        <taxon>Verrucomicrobiota</taxon>
        <taxon>Opitutia</taxon>
        <taxon>Puniceicoccales</taxon>
        <taxon>Oceanipulchritudinaceae</taxon>
        <taxon>Oceanipulchritudo</taxon>
    </lineage>
</organism>
<gene>
    <name evidence="3" type="ORF">G0Q06_12095</name>
</gene>
<name>A0A6B2M521_9BACT</name>
<dbReference type="SUPFAM" id="SSF53649">
    <property type="entry name" value="Alkaline phosphatase-like"/>
    <property type="match status" value="1"/>
</dbReference>
<dbReference type="Gene3D" id="3.40.720.10">
    <property type="entry name" value="Alkaline Phosphatase, subunit A"/>
    <property type="match status" value="1"/>
</dbReference>
<accession>A0A6B2M521</accession>
<comment type="caution">
    <text evidence="3">The sequence shown here is derived from an EMBL/GenBank/DDBJ whole genome shotgun (WGS) entry which is preliminary data.</text>
</comment>
<keyword evidence="1" id="KW-0732">Signal</keyword>
<sequence length="527" mass="59509">MKSQTFKNLYTGALLAFGLSAGLQAAERPNIIFVITDDMYPWQMNFMPEGEGQNYTPNLDRLAREGTIMRNQYVSSTVCTPSRYSCMTGRYASRSQDPNFLADTKRKGQSHVQWNTFVEPGKEKTVANYLREAGYRTGFVGKDHVIHTRGRKHIGLSADIEDPEVQKKMINNAKASKEAIQKAGFEFVERVYHNNPDFNGSRSLAVHNQDWVTEGALEFMGSEDKRPFFLYFATTIPHGPTSPERSWNADRRATPLGWLKQPPKVQPDAASIAKRACHEDVEGKETLIWIDDALGALMDKLEETGELENTIIFFFNDHGQSAKGSIYQGGAYNPSIVWRDKGWPVGPESDALVSNIDFVPTILDMADAKEPKNVDGVSFLPILEGEKEAVRDSLFFEMGFTRGVLKDGVKYIALRYPPAIANMTREERQANLDEMNDNLRERRRPVHTEDPMAPFGHLMPVPGGHDAEQGAVKSYPHYYESDQLYDVRLDPKEKVNLVDNPEYLEKSVQLKGLLQKYIDTLPGEFPL</sequence>
<evidence type="ECO:0000259" key="2">
    <source>
        <dbReference type="Pfam" id="PF00884"/>
    </source>
</evidence>
<evidence type="ECO:0000313" key="3">
    <source>
        <dbReference type="EMBL" id="NDV63197.1"/>
    </source>
</evidence>
<dbReference type="InterPro" id="IPR017850">
    <property type="entry name" value="Alkaline_phosphatase_core_sf"/>
</dbReference>
<keyword evidence="3" id="KW-0378">Hydrolase</keyword>
<evidence type="ECO:0000313" key="4">
    <source>
        <dbReference type="Proteomes" id="UP000478417"/>
    </source>
</evidence>
<dbReference type="AlphaFoldDB" id="A0A6B2M521"/>
<dbReference type="GO" id="GO:0016740">
    <property type="term" value="F:transferase activity"/>
    <property type="evidence" value="ECO:0007669"/>
    <property type="project" value="UniProtKB-KW"/>
</dbReference>
<dbReference type="PANTHER" id="PTHR43751:SF3">
    <property type="entry name" value="SULFATASE N-TERMINAL DOMAIN-CONTAINING PROTEIN"/>
    <property type="match status" value="1"/>
</dbReference>
<dbReference type="RefSeq" id="WP_163966397.1">
    <property type="nucleotide sequence ID" value="NZ_JAAGNX010000003.1"/>
</dbReference>
<feature type="chain" id="PRO_5025655264" evidence="1">
    <location>
        <begin position="26"/>
        <end position="527"/>
    </location>
</feature>
<dbReference type="GO" id="GO:0016787">
    <property type="term" value="F:hydrolase activity"/>
    <property type="evidence" value="ECO:0007669"/>
    <property type="project" value="UniProtKB-KW"/>
</dbReference>
<reference evidence="3 4" key="1">
    <citation type="submission" date="2020-02" db="EMBL/GenBank/DDBJ databases">
        <title>Albibacoteraceae fam. nov., the first described family within the subdivision 4 Verrucomicrobia.</title>
        <authorList>
            <person name="Xi F."/>
        </authorList>
    </citation>
    <scope>NUCLEOTIDE SEQUENCE [LARGE SCALE GENOMIC DNA]</scope>
    <source>
        <strain evidence="3 4">CK1056</strain>
    </source>
</reference>
<proteinExistence type="predicted"/>
<dbReference type="InterPro" id="IPR000917">
    <property type="entry name" value="Sulfatase_N"/>
</dbReference>
<protein>
    <submittedName>
        <fullName evidence="3">Sulfatase-like hydrolase/transferase</fullName>
    </submittedName>
</protein>
<evidence type="ECO:0000256" key="1">
    <source>
        <dbReference type="SAM" id="SignalP"/>
    </source>
</evidence>
<feature type="domain" description="Sulfatase N-terminal" evidence="2">
    <location>
        <begin position="29"/>
        <end position="367"/>
    </location>
</feature>